<feature type="domain" description="RNA polymerase sigma-70 region 2" evidence="6">
    <location>
        <begin position="12"/>
        <end position="74"/>
    </location>
</feature>
<evidence type="ECO:0000256" key="2">
    <source>
        <dbReference type="ARBA" id="ARBA00023015"/>
    </source>
</evidence>
<dbReference type="Gene3D" id="1.10.1740.10">
    <property type="match status" value="1"/>
</dbReference>
<evidence type="ECO:0000313" key="9">
    <source>
        <dbReference type="Proteomes" id="UP000263993"/>
    </source>
</evidence>
<dbReference type="Pfam" id="PF04542">
    <property type="entry name" value="Sigma70_r2"/>
    <property type="match status" value="1"/>
</dbReference>
<evidence type="ECO:0000256" key="5">
    <source>
        <dbReference type="ARBA" id="ARBA00023163"/>
    </source>
</evidence>
<evidence type="ECO:0000256" key="4">
    <source>
        <dbReference type="ARBA" id="ARBA00023125"/>
    </source>
</evidence>
<dbReference type="EMBL" id="QRGO01000001">
    <property type="protein sequence ID" value="RDV04194.1"/>
    <property type="molecule type" value="Genomic_DNA"/>
</dbReference>
<evidence type="ECO:0000256" key="1">
    <source>
        <dbReference type="ARBA" id="ARBA00010641"/>
    </source>
</evidence>
<dbReference type="SUPFAM" id="SSF88659">
    <property type="entry name" value="Sigma3 and sigma4 domains of RNA polymerase sigma factors"/>
    <property type="match status" value="1"/>
</dbReference>
<keyword evidence="3" id="KW-0731">Sigma factor</keyword>
<sequence length="167" mass="18370">MAFDIRSALPELLPRLVAFARTIVGDSDVARDLVQEAVVRALAAGRAPSDRLAFRAWMFAIVRNAAIDELRRRRASKIEYEPGVDLWRYDNASIAKITVERGLLTLNPEHREIIALIDIAGFSYAEAAGILEIPTGTVMSRIARARSALLAAIEASSLRPLKSKHGH</sequence>
<dbReference type="GO" id="GO:0006352">
    <property type="term" value="P:DNA-templated transcription initiation"/>
    <property type="evidence" value="ECO:0007669"/>
    <property type="project" value="InterPro"/>
</dbReference>
<reference evidence="9" key="1">
    <citation type="submission" date="2018-08" db="EMBL/GenBank/DDBJ databases">
        <authorList>
            <person name="Kim S.-J."/>
            <person name="Jung G.-Y."/>
        </authorList>
    </citation>
    <scope>NUCLEOTIDE SEQUENCE [LARGE SCALE GENOMIC DNA]</scope>
    <source>
        <strain evidence="9">GY_H</strain>
    </source>
</reference>
<dbReference type="GO" id="GO:0003677">
    <property type="term" value="F:DNA binding"/>
    <property type="evidence" value="ECO:0007669"/>
    <property type="project" value="UniProtKB-KW"/>
</dbReference>
<dbReference type="Pfam" id="PF08281">
    <property type="entry name" value="Sigma70_r4_2"/>
    <property type="match status" value="1"/>
</dbReference>
<dbReference type="InterPro" id="IPR013325">
    <property type="entry name" value="RNA_pol_sigma_r2"/>
</dbReference>
<dbReference type="InterPro" id="IPR007627">
    <property type="entry name" value="RNA_pol_sigma70_r2"/>
</dbReference>
<dbReference type="SUPFAM" id="SSF88946">
    <property type="entry name" value="Sigma2 domain of RNA polymerase sigma factors"/>
    <property type="match status" value="1"/>
</dbReference>
<name>A0A371B9H0_9BRAD</name>
<evidence type="ECO:0000313" key="8">
    <source>
        <dbReference type="EMBL" id="RDV04194.1"/>
    </source>
</evidence>
<protein>
    <submittedName>
        <fullName evidence="8">RNA polymerase sigma factor</fullName>
    </submittedName>
</protein>
<dbReference type="OrthoDB" id="9797134at2"/>
<proteinExistence type="inferred from homology"/>
<evidence type="ECO:0000259" key="7">
    <source>
        <dbReference type="Pfam" id="PF08281"/>
    </source>
</evidence>
<dbReference type="AlphaFoldDB" id="A0A371B9H0"/>
<dbReference type="PANTHER" id="PTHR43133:SF8">
    <property type="entry name" value="RNA POLYMERASE SIGMA FACTOR HI_1459-RELATED"/>
    <property type="match status" value="1"/>
</dbReference>
<organism evidence="8 9">
    <name type="scientific">Undibacter mobilis</name>
    <dbReference type="NCBI Taxonomy" id="2292256"/>
    <lineage>
        <taxon>Bacteria</taxon>
        <taxon>Pseudomonadati</taxon>
        <taxon>Pseudomonadota</taxon>
        <taxon>Alphaproteobacteria</taxon>
        <taxon>Hyphomicrobiales</taxon>
        <taxon>Nitrobacteraceae</taxon>
        <taxon>Undibacter</taxon>
    </lineage>
</organism>
<keyword evidence="2" id="KW-0805">Transcription regulation</keyword>
<keyword evidence="4" id="KW-0238">DNA-binding</keyword>
<dbReference type="InterPro" id="IPR036388">
    <property type="entry name" value="WH-like_DNA-bd_sf"/>
</dbReference>
<gene>
    <name evidence="8" type="ORF">DXH78_06115</name>
</gene>
<feature type="domain" description="RNA polymerase sigma factor 70 region 4 type 2" evidence="7">
    <location>
        <begin position="100"/>
        <end position="149"/>
    </location>
</feature>
<evidence type="ECO:0000259" key="6">
    <source>
        <dbReference type="Pfam" id="PF04542"/>
    </source>
</evidence>
<keyword evidence="5" id="KW-0804">Transcription</keyword>
<dbReference type="PANTHER" id="PTHR43133">
    <property type="entry name" value="RNA POLYMERASE ECF-TYPE SIGMA FACTO"/>
    <property type="match status" value="1"/>
</dbReference>
<dbReference type="RefSeq" id="WP_115516220.1">
    <property type="nucleotide sequence ID" value="NZ_QRGO01000001.1"/>
</dbReference>
<dbReference type="GO" id="GO:0016987">
    <property type="term" value="F:sigma factor activity"/>
    <property type="evidence" value="ECO:0007669"/>
    <property type="project" value="UniProtKB-KW"/>
</dbReference>
<dbReference type="NCBIfam" id="TIGR02937">
    <property type="entry name" value="sigma70-ECF"/>
    <property type="match status" value="1"/>
</dbReference>
<comment type="similarity">
    <text evidence="1">Belongs to the sigma-70 factor family. ECF subfamily.</text>
</comment>
<dbReference type="InterPro" id="IPR013324">
    <property type="entry name" value="RNA_pol_sigma_r3/r4-like"/>
</dbReference>
<dbReference type="Proteomes" id="UP000263993">
    <property type="component" value="Unassembled WGS sequence"/>
</dbReference>
<dbReference type="InterPro" id="IPR013249">
    <property type="entry name" value="RNA_pol_sigma70_r4_t2"/>
</dbReference>
<accession>A0A371B9H0</accession>
<dbReference type="InterPro" id="IPR039425">
    <property type="entry name" value="RNA_pol_sigma-70-like"/>
</dbReference>
<keyword evidence="9" id="KW-1185">Reference proteome</keyword>
<dbReference type="InterPro" id="IPR014284">
    <property type="entry name" value="RNA_pol_sigma-70_dom"/>
</dbReference>
<evidence type="ECO:0000256" key="3">
    <source>
        <dbReference type="ARBA" id="ARBA00023082"/>
    </source>
</evidence>
<comment type="caution">
    <text evidence="8">The sequence shown here is derived from an EMBL/GenBank/DDBJ whole genome shotgun (WGS) entry which is preliminary data.</text>
</comment>
<dbReference type="Gene3D" id="1.10.10.10">
    <property type="entry name" value="Winged helix-like DNA-binding domain superfamily/Winged helix DNA-binding domain"/>
    <property type="match status" value="1"/>
</dbReference>